<reference evidence="4 5" key="1">
    <citation type="submission" date="2019-12" db="EMBL/GenBank/DDBJ databases">
        <title>Devosia maris sp. nov., isolated from the deep seawater.</title>
        <authorList>
            <person name="Liu Y."/>
        </authorList>
    </citation>
    <scope>NUCLEOTIDE SEQUENCE [LARGE SCALE GENOMIC DNA]</scope>
    <source>
        <strain evidence="4 5">L53-10-65</strain>
    </source>
</reference>
<dbReference type="GO" id="GO:0005886">
    <property type="term" value="C:plasma membrane"/>
    <property type="evidence" value="ECO:0007669"/>
    <property type="project" value="InterPro"/>
</dbReference>
<comment type="caution">
    <text evidence="4">The sequence shown here is derived from an EMBL/GenBank/DDBJ whole genome shotgun (WGS) entry which is preliminary data.</text>
</comment>
<dbReference type="Pfam" id="PF02608">
    <property type="entry name" value="Bmp"/>
    <property type="match status" value="1"/>
</dbReference>
<proteinExistence type="predicted"/>
<keyword evidence="5" id="KW-1185">Reference proteome</keyword>
<evidence type="ECO:0000256" key="1">
    <source>
        <dbReference type="ARBA" id="ARBA00022729"/>
    </source>
</evidence>
<evidence type="ECO:0000259" key="3">
    <source>
        <dbReference type="Pfam" id="PF02608"/>
    </source>
</evidence>
<feature type="signal peptide" evidence="2">
    <location>
        <begin position="1"/>
        <end position="34"/>
    </location>
</feature>
<dbReference type="AlphaFoldDB" id="A0A7X3K2Z4"/>
<name>A0A7X3K2Z4_9HYPH</name>
<dbReference type="InterPro" id="IPR052910">
    <property type="entry name" value="ABC-Purine-Binding"/>
</dbReference>
<dbReference type="EMBL" id="WQRF01000002">
    <property type="protein sequence ID" value="MVS98962.1"/>
    <property type="molecule type" value="Genomic_DNA"/>
</dbReference>
<keyword evidence="1 2" id="KW-0732">Signal</keyword>
<dbReference type="InterPro" id="IPR003760">
    <property type="entry name" value="PnrA-like"/>
</dbReference>
<dbReference type="CDD" id="cd19963">
    <property type="entry name" value="PBP1_BMP-like"/>
    <property type="match status" value="1"/>
</dbReference>
<dbReference type="PANTHER" id="PTHR43208:SF1">
    <property type="entry name" value="ABC TRANSPORTER SUBSTRATE-BINDING PROTEIN"/>
    <property type="match status" value="1"/>
</dbReference>
<dbReference type="Gene3D" id="3.40.50.2300">
    <property type="match status" value="2"/>
</dbReference>
<feature type="domain" description="ABC transporter substrate-binding protein PnrA-like" evidence="3">
    <location>
        <begin position="38"/>
        <end position="280"/>
    </location>
</feature>
<feature type="chain" id="PRO_5030832077" evidence="2">
    <location>
        <begin position="35"/>
        <end position="366"/>
    </location>
</feature>
<evidence type="ECO:0000313" key="5">
    <source>
        <dbReference type="Proteomes" id="UP000438106"/>
    </source>
</evidence>
<dbReference type="Proteomes" id="UP000438106">
    <property type="component" value="Unassembled WGS sequence"/>
</dbReference>
<evidence type="ECO:0000313" key="4">
    <source>
        <dbReference type="EMBL" id="MVS98962.1"/>
    </source>
</evidence>
<dbReference type="PANTHER" id="PTHR43208">
    <property type="entry name" value="ABC TRANSPORTER SUBSTRATE-BINDING PROTEIN"/>
    <property type="match status" value="1"/>
</dbReference>
<evidence type="ECO:0000256" key="2">
    <source>
        <dbReference type="SAM" id="SignalP"/>
    </source>
</evidence>
<organism evidence="4 5">
    <name type="scientific">Devosia marina</name>
    <dbReference type="NCBI Taxonomy" id="2683198"/>
    <lineage>
        <taxon>Bacteria</taxon>
        <taxon>Pseudomonadati</taxon>
        <taxon>Pseudomonadota</taxon>
        <taxon>Alphaproteobacteria</taxon>
        <taxon>Hyphomicrobiales</taxon>
        <taxon>Devosiaceae</taxon>
        <taxon>Devosia</taxon>
    </lineage>
</organism>
<sequence length="366" mass="38960">MRLLIRCKDPTMTLKHLLGAALAATALIALPAAADDNKIGFIYVGPAADYGYNMSMDLGRLYLEEKLDGIETTAIENIPESAEVEQVMERLINSGHSIIFATSYGYLDYAISLGEKYPDVKFLHAGGLKTSDNVGTYWADSDDGMYLAGVAAGEKSETGKLGFIGAFQIPQLFRSINAFTLGAQSVNPDATVTVVWTGGWWEPQKEADAVNAFADEGIDVIAEQVDSPITIAQTAEKRGIHIIGKDVNVMDRAPAAWLTGVSWNWGPMMEQLVTEIHAGTWTPSHLRSDLAGGAAVLDPFGDAVPAEVQAAVLAKKDEIVGGSFDIWSGPIVKQDGSEAVASGSALDMTAIESMDFLVQGVIGSTN</sequence>
<accession>A0A7X3K2Z4</accession>
<protein>
    <submittedName>
        <fullName evidence="4">BMP family ABC transporter substrate-binding protein</fullName>
    </submittedName>
</protein>
<gene>
    <name evidence="4" type="ORF">GO014_08010</name>
</gene>